<dbReference type="PANTHER" id="PTHR45527:SF1">
    <property type="entry name" value="FATTY ACID SYNTHASE"/>
    <property type="match status" value="1"/>
</dbReference>
<dbReference type="InterPro" id="IPR029058">
    <property type="entry name" value="AB_hydrolase_fold"/>
</dbReference>
<dbReference type="InterPro" id="IPR036736">
    <property type="entry name" value="ACP-like_sf"/>
</dbReference>
<dbReference type="Pfam" id="PF00550">
    <property type="entry name" value="PP-binding"/>
    <property type="match status" value="4"/>
</dbReference>
<dbReference type="InterPro" id="IPR010071">
    <property type="entry name" value="AA_adenyl_dom"/>
</dbReference>
<dbReference type="InterPro" id="IPR001242">
    <property type="entry name" value="Condensation_dom"/>
</dbReference>
<dbReference type="SUPFAM" id="SSF47336">
    <property type="entry name" value="ACP-like"/>
    <property type="match status" value="4"/>
</dbReference>
<proteinExistence type="predicted"/>
<dbReference type="Gene3D" id="3.30.559.10">
    <property type="entry name" value="Chloramphenicol acetyltransferase-like domain"/>
    <property type="match status" value="4"/>
</dbReference>
<reference evidence="6 7" key="1">
    <citation type="submission" date="2020-04" db="EMBL/GenBank/DDBJ databases">
        <title>Phylogenetic Diversity and Antibacterial Activity against Ralstonia solanacearum of Endophytic Actinomycete Isolated from Moss.</title>
        <authorList>
            <person name="Zhuang X."/>
        </authorList>
    </citation>
    <scope>NUCLEOTIDE SEQUENCE [LARGE SCALE GENOMIC DNA]</scope>
    <source>
        <strain evidence="6 7">LD120</strain>
    </source>
</reference>
<dbReference type="PROSITE" id="PS00455">
    <property type="entry name" value="AMP_BINDING"/>
    <property type="match status" value="3"/>
</dbReference>
<dbReference type="InterPro" id="IPR020845">
    <property type="entry name" value="AMP-binding_CS"/>
</dbReference>
<keyword evidence="7" id="KW-1185">Reference proteome</keyword>
<dbReference type="InterPro" id="IPR006162">
    <property type="entry name" value="Ppantetheine_attach_site"/>
</dbReference>
<dbReference type="CDD" id="cd12117">
    <property type="entry name" value="A_NRPS_Srf_like"/>
    <property type="match status" value="2"/>
</dbReference>
<feature type="domain" description="Carrier" evidence="5">
    <location>
        <begin position="960"/>
        <end position="1035"/>
    </location>
</feature>
<dbReference type="CDD" id="cd19543">
    <property type="entry name" value="DCL_NRPS"/>
    <property type="match status" value="1"/>
</dbReference>
<dbReference type="Gene3D" id="3.30.300.30">
    <property type="match status" value="4"/>
</dbReference>
<dbReference type="SUPFAM" id="SSF56801">
    <property type="entry name" value="Acetyl-CoA synthetase-like"/>
    <property type="match status" value="4"/>
</dbReference>
<dbReference type="InterPro" id="IPR045851">
    <property type="entry name" value="AMP-bd_C_sf"/>
</dbReference>
<sequence>MTRKGLQDILPLAPLQEGFLFHALYDEQAPDLYLSQFTFDLAGPLDREALRGAAEGLLARHGTLRAGFRSHGLSRPVQVIPYRVELPWREVDLSGLPAAEQQEEAAGILDADYRHRFDPARPPLLRFTLIRLAEDRHQLVLTHHHILLDGWSVPVLVRELFTLYARRGDAGGLPPVAPYRDFLAWLTRQDSEAALTAWQAALDGLPGPVRLAAERGSEPRIPEELGVDLSPEATEGLRRMARSRGLTLNTVVQAAWGVLLGQLTGSGDVVFGGTVAGRPPEVPGIETMIGLFINTLPVRVRLRYEESLADLCARLQEEQTRLLAHQHVGLADIQRATGHGELFDTGMVLQNYPVDDSMLDEAGGLRVTVPQARAGTHYALSLIAMPGESLHLRLGFRPDLLDRGTVEGVGGRLVRLLEQVAADPGQPVGRVDLRTERERLLTRRQGTGGPAESGERPTLPALFEARAAAEPDAVAVVHGERTLSYAELDDRADRLARALLDQGARPGDRVALLLERSLETVVAVLAVLKAGCAYVPLDPRHPVRRREWMLSETGARVLLSSTEAYDSTEPRGLPVLLVDGEAAGASPGPLPEEVRALRHPERLAYVMFTSGSTGVPKGVAVTHRNVADMARDPRWREGHAESVLLHSPYAFDAATYELWVPLLSGGRIVVAPPGYLDADMLRALTARHRITGMFLTAALFHLLAEEPESLAEIGEICVGGEAVSPGAVARVTAACPGTSVVDVYGPTEATTYALAHTVDPARPASAPVPIGRPMSGTRAYVLGPALVPVAPGVVGELYLAGTGVARGYLGRPGLSAERFVADPFGEPGTRMYRTGDLAAWTPEGEVRFVGRADGQVKVRGFRIEPGEIEAVLGEHPRVAQAVVTVHQDARGERRLVAYAVPADTGIDIPALRAHLEARLPAHMVPGALLELPALPLTPNGKVDRALLPDPDRPGTGGGRAPRGPREEILCGLFADVLGLPEFGVDEDFFERGGHSLLATRLASRIRGVLRVETPVRAVFDAPTPARLSRRLSGTGPVRAALLPAVRPEPMPVSFAQRRLWFLHKLDGPSPVYNIPFALRLSGELDADAFRAALADVLLRHESLRTVFEERDGVPYQSVLAPAGIRAESLLSVEDVEAGALDDRLAAAVRHCFDLTAELPIRVTLFRIGPDEHALLVLLHHIAGDGWSFRPLWRDVIRAYTARREGRAPDWSPLGVQYADYTLWQRELLGDPGDAGSEAAAQTGYWRRALEGLPDRTALPVDRPYPHTAAYQGQTLSFAWPPQLLDRLEQLARRCGTSLFMVVDTALAVLLSRMGAGHDVAVGSPIAGRTDEALDDLVGFFVNTLVLRTDTSGNPSFRQLLERVRERSLDAYAHQDVPFEYLVESLNPNRSLTHHPVFQVMLAWQNAAGAEELELPGTRAQLLPVFTGSARMDLLFSIVEPRRVRGSREGEGLRGVVEFRTDVFDAETVRSLVARWQRVLEAVAEDPTVPVDSIELLDAAERERLSAPWNADGEADGEADGPVDAAGPAAAFVRRAASDPGATAVVLGEHHLSYAELDRRSARLARVLLERGAGPERLVALALPRSVDVVVAVLAVLRTGGAYLPIDPELPPERARFMLQDAAPALLLTTGGLRDRWTGPGAATPRVLELDRLRLTGDPAGDDAYPLPDLARLPAARAAYVMYTSGSTGTPKAVVMPLRALTNLLRWHARTVGGGTGARTAQFTALSFDVSVQEILSALLAGKTLVIPSEEVRRDPEAFAAWLRDQRVSELFAPHTVIEALCEAVNERPEATLPDLREVIQAGEALTLGRGIRDFFRRHPAARLRNNYGPTETHVVTAGALPRDVADWPADSATIGTPVSGTAAHVLDASLRPVPPGVPGELYVSGAGVARGYAGRAGLTASRFVADPFAAPGTRMYRTGDLVRRNRSGELEFLGRADDQVKIRGFRVEPGEVRAVLAGHPAVAQAAVVTRDDLPGERRLLGYVVLAPGARVADGALRGFLAERLPDYLVPAAVTALERLPLTPNGKLDRRALPVPDTAATGLPRRPGTPAEAALCEIFAAVLGLPEVGADQNFFALGGHSLSATRLVARTRKVLGVELGVRAVFEAPTAESLARRLDEGRATRPALARRTRPASVPLSYAQARLWFLHRLKGPSPTYNLPVTLRLHGRVDTAALEAALHDVVARHESLRTVFPETNGTPYQRVLAPEEVGPLLARHTWTADRVAHAVRSTFDLESRIPLRAELFSAGEQEHVLLVLVHHIAGDGWSMAPLLRDLSEAYAARLGSGAPAWSELPVQYADYTLWQRELLGAEESPQGLYAQQLAYWRQQLADIPELLALPADHPRPAEATYRGSMTTFHLDAGLQRKLHSLAARENVTLFMVAQAALATLLTRLGAGDDIPLGTPVAGRPDDALQDLVGFFVNTLVLRTDTSADPSFRTLLQRVRETDLAAYTHQDIPFERLVEELNPERSLDHHPLFQVMLVLQNTPAARPSLAGTRVRPEEVRLGAAKFDLTFSLTEHSGPDGFAGMTGAVEYASDLFRAETAAALGARFVQVLAAVAEDPGLRLSAVDVLLPGERHELLNRRNETRRDVPALPWPGLFARARAGGEVAVEHGTDRLTYEELDARAERLARVLLAHGAGPERKVVVALPRSVDLVVAMLAVFKAGAVYVPVDLEYPAARIAFMLADSAPVCVLTTSEPAASEPIAELPPGTARILVDAPDRYAPSAAGDTCLPRRPLDVSNAAYVIYTSGSTGRPKGVTVTHAGIAALAGAHMADLGVGPGSRVLQFASPSFDTAMWEMCMGLLSGATLVLAPEPRPTGRELADFARARRLTHLTLPPGALATLPQNSLPAQATLVVAGEACPPELVEQWSAGRRMFNSYGPTETTVDVTLWEFTPNSPGEPRGPGTTAVVPIGRPVWNTRVYVLDEWLGVVAPGVVGELYVSGVGLARGYGGRAGLSAGRFVADPFGGVGERMYRTGDLVRWGADGALEFVGRADDQVKVRGFRVELGEVEVVLGSHPLVGRAVVVQGGVPGGGLVGYVVPVPGEVLVAGEVRGWLRGRLPGFMVPSVVMVLDEVPLTRNGKVDRGALPVAVVAGSGDSRGPRSWREEVLCEVFAEVLGVARVGVDDGFFELGGHSLLATRLVSRVRSVLGVELEIRALFEASTPAGLAERLEGAGPARAALSARERPEPLPLSYAQQRLWFLDQLADTEAVYNSPWAVRLHGALDLAALRAALADVTARHEVLRTLIVATEGVPHQRIVEPADLRVELETADVEAAAMESALAAAAGRRFDLATEAPVRVHVFRQAPDTHVLLVVLHHIAGDGWSLGPLTRDLSSAYAARREGRAPGWPELPVQYADYALWQRELLGSGTEDPESPLARQLAYWTEALDGLPEEIPLPADRPRGAEASSRDAATEFGIDAELLRRLEALAAAHDVTLFMVLQAAIAVLLTRMGSGTDIPIGTPVAGRLDDALDEVVGFFVNTLVLRCDTSGDPTFGELLGRVHETNLAAHAHQDLPFERLVEELRPTRSSSRQPLFRVMLAFQNDPGTDLELSGLTVAPQQVPAGPAKFDLVFHAYRRPAPAGGTVIAGAIEYRAGLFSAAMAERLGAGLVRVLTAVADAPGTRLSRTDLLDPLERRRLSAGREGPVSAPPGATLPELYRAQAARTPGALAVVDGERRLGYAELDTRANRLAHRLRSRGVRPGDVVALLLERSLETVVCVLAVLKAGGSYLPLEERFPAERREHMMADAGARLLLTDQRAAGGHRTAVPVLSLDEALTAGGPEHDPEVHGHPENLAYTMYTSGSTGEPKGVGVTQRGVASLALNATWHTGAGERMLLHSSPAFDASTLELWVPLLTGGAIVVQPPGETDVDALRRVVADQGVTCLYLSSGLLALVAEEAPEALAGVGQVLTGGEAIPPSAAEQLLRGCPSTRLINLYGPTEITVAATSHPVSAPEAAQGSVPIGRPNPDSRVYVLDEWLGVVAPGVVGELYVSGAGLARGYGGRAGLSAGRFVADPFGGVGERMYRTGDLVRWGADGALEFVGRADDQVKVRGFRVELGEVEVVLGSHPLVGRAVVVQGGVPGGGLVGYVVPVPGEVLVAGEVRGWLRGRLPGFMVPSVVMVLDEVPLTRNGKVDRGALPVAVVAGSGDSRGPRSWREEVLCEVFAEVLGVARVGVDDGFFELGGHSLLATRLVSRVRSVLGVELEIRALFEASTPAGLAERLDGPDPARTAWEVLLPLRERGDRPALFCVHPGGGLSWCYSGLIRQLDPGQPVFGLQARGIARPQPLPASVAEMARDYLQHMRTVQPDGPYRLLGWSVGGNIAHAIATLAQDQGLDVDFLAILDAYPGGEEQEEYLPDQQEVLAGLLEFIGVDRGRLGEGPLRLDAVMEVFRAEGSALASLGQEQITALRDVLVNNSRIRNAYVPDTFHGEVLFFASTEGAEAAEHAPQEWDPYVKGGIQVHEIACEHRFMAAPDSLSRIGAIIDEKLNALTGATGVTGATATIGATAPTEAPEAARTAEAVEAPENREGETS</sequence>
<dbReference type="InterPro" id="IPR023213">
    <property type="entry name" value="CAT-like_dom_sf"/>
</dbReference>
<dbReference type="Gene3D" id="3.40.50.980">
    <property type="match status" value="8"/>
</dbReference>
<dbReference type="SUPFAM" id="SSF52777">
    <property type="entry name" value="CoA-dependent acyltransferases"/>
    <property type="match status" value="8"/>
</dbReference>
<name>A0ABX1H3E2_9ACTN</name>
<feature type="domain" description="Carrier" evidence="5">
    <location>
        <begin position="4154"/>
        <end position="4229"/>
    </location>
</feature>
<feature type="domain" description="Carrier" evidence="5">
    <location>
        <begin position="3102"/>
        <end position="3177"/>
    </location>
</feature>
<dbReference type="InterPro" id="IPR020806">
    <property type="entry name" value="PKS_PP-bd"/>
</dbReference>
<dbReference type="Gene3D" id="3.30.559.30">
    <property type="entry name" value="Nonribosomal peptide synthetase, condensation domain"/>
    <property type="match status" value="4"/>
</dbReference>
<dbReference type="InterPro" id="IPR000873">
    <property type="entry name" value="AMP-dep_synth/lig_dom"/>
</dbReference>
<feature type="region of interest" description="Disordered" evidence="4">
    <location>
        <begin position="944"/>
        <end position="963"/>
    </location>
</feature>
<gene>
    <name evidence="6" type="ORF">HFV08_16850</name>
</gene>
<dbReference type="NCBIfam" id="NF003417">
    <property type="entry name" value="PRK04813.1"/>
    <property type="match status" value="4"/>
</dbReference>
<evidence type="ECO:0000313" key="7">
    <source>
        <dbReference type="Proteomes" id="UP000772196"/>
    </source>
</evidence>
<dbReference type="SMART" id="SM00823">
    <property type="entry name" value="PKS_PP"/>
    <property type="match status" value="4"/>
</dbReference>
<dbReference type="Gene3D" id="2.30.38.10">
    <property type="entry name" value="Luciferase, Domain 3"/>
    <property type="match status" value="4"/>
</dbReference>
<dbReference type="Pfam" id="PF00501">
    <property type="entry name" value="AMP-binding"/>
    <property type="match status" value="4"/>
</dbReference>
<evidence type="ECO:0000256" key="4">
    <source>
        <dbReference type="SAM" id="MobiDB-lite"/>
    </source>
</evidence>
<dbReference type="Pfam" id="PF13193">
    <property type="entry name" value="AMP-binding_C"/>
    <property type="match status" value="4"/>
</dbReference>
<evidence type="ECO:0000313" key="6">
    <source>
        <dbReference type="EMBL" id="NKI42875.1"/>
    </source>
</evidence>
<protein>
    <submittedName>
        <fullName evidence="6">Amino acid adenylation domain-containing protein</fullName>
    </submittedName>
</protein>
<dbReference type="EMBL" id="JAAWWP010000009">
    <property type="protein sequence ID" value="NKI42875.1"/>
    <property type="molecule type" value="Genomic_DNA"/>
</dbReference>
<accession>A0ABX1H3E2</accession>
<dbReference type="InterPro" id="IPR020802">
    <property type="entry name" value="TesA-like"/>
</dbReference>
<dbReference type="InterPro" id="IPR009081">
    <property type="entry name" value="PP-bd_ACP"/>
</dbReference>
<feature type="domain" description="Carrier" evidence="5">
    <location>
        <begin position="2045"/>
        <end position="2120"/>
    </location>
</feature>
<dbReference type="PROSITE" id="PS50075">
    <property type="entry name" value="CARRIER"/>
    <property type="match status" value="4"/>
</dbReference>
<dbReference type="InterPro" id="IPR025110">
    <property type="entry name" value="AMP-bd_C"/>
</dbReference>
<keyword evidence="3" id="KW-0597">Phosphoprotein</keyword>
<dbReference type="SUPFAM" id="SSF53474">
    <property type="entry name" value="alpha/beta-Hydrolases"/>
    <property type="match status" value="1"/>
</dbReference>
<evidence type="ECO:0000256" key="1">
    <source>
        <dbReference type="ARBA" id="ARBA00001957"/>
    </source>
</evidence>
<dbReference type="Proteomes" id="UP000772196">
    <property type="component" value="Unassembled WGS sequence"/>
</dbReference>
<dbReference type="PROSITE" id="PS00012">
    <property type="entry name" value="PHOSPHOPANTETHEINE"/>
    <property type="match status" value="2"/>
</dbReference>
<feature type="compositionally biased region" description="Low complexity" evidence="4">
    <location>
        <begin position="4509"/>
        <end position="4527"/>
    </location>
</feature>
<dbReference type="Pfam" id="PF00975">
    <property type="entry name" value="Thioesterase"/>
    <property type="match status" value="1"/>
</dbReference>
<dbReference type="Pfam" id="PF00668">
    <property type="entry name" value="Condensation"/>
    <property type="match status" value="4"/>
</dbReference>
<dbReference type="RefSeq" id="WP_168540325.1">
    <property type="nucleotide sequence ID" value="NZ_JAAWWP010000009.1"/>
</dbReference>
<dbReference type="SMART" id="SM00824">
    <property type="entry name" value="PKS_TE"/>
    <property type="match status" value="1"/>
</dbReference>
<dbReference type="Gene3D" id="1.10.1200.10">
    <property type="entry name" value="ACP-like"/>
    <property type="match status" value="3"/>
</dbReference>
<evidence type="ECO:0000256" key="2">
    <source>
        <dbReference type="ARBA" id="ARBA00022450"/>
    </source>
</evidence>
<keyword evidence="2" id="KW-0596">Phosphopantetheine</keyword>
<dbReference type="Gene3D" id="3.40.50.1820">
    <property type="entry name" value="alpha/beta hydrolase"/>
    <property type="match status" value="1"/>
</dbReference>
<dbReference type="CDD" id="cd19540">
    <property type="entry name" value="LCL_NRPS-like"/>
    <property type="match status" value="3"/>
</dbReference>
<comment type="cofactor">
    <cofactor evidence="1">
        <name>pantetheine 4'-phosphate</name>
        <dbReference type="ChEBI" id="CHEBI:47942"/>
    </cofactor>
</comment>
<organism evidence="6 7">
    <name type="scientific">Streptomyces physcomitrii</name>
    <dbReference type="NCBI Taxonomy" id="2724184"/>
    <lineage>
        <taxon>Bacteria</taxon>
        <taxon>Bacillati</taxon>
        <taxon>Actinomycetota</taxon>
        <taxon>Actinomycetes</taxon>
        <taxon>Kitasatosporales</taxon>
        <taxon>Streptomycetaceae</taxon>
        <taxon>Streptomyces</taxon>
    </lineage>
</organism>
<dbReference type="InterPro" id="IPR001031">
    <property type="entry name" value="Thioesterase"/>
</dbReference>
<dbReference type="NCBIfam" id="TIGR01733">
    <property type="entry name" value="AA-adenyl-dom"/>
    <property type="match status" value="4"/>
</dbReference>
<evidence type="ECO:0000259" key="5">
    <source>
        <dbReference type="PROSITE" id="PS50075"/>
    </source>
</evidence>
<dbReference type="PANTHER" id="PTHR45527">
    <property type="entry name" value="NONRIBOSOMAL PEPTIDE SYNTHETASE"/>
    <property type="match status" value="1"/>
</dbReference>
<evidence type="ECO:0000256" key="3">
    <source>
        <dbReference type="ARBA" id="ARBA00022553"/>
    </source>
</evidence>
<comment type="caution">
    <text evidence="6">The sequence shown here is derived from an EMBL/GenBank/DDBJ whole genome shotgun (WGS) entry which is preliminary data.</text>
</comment>
<feature type="region of interest" description="Disordered" evidence="4">
    <location>
        <begin position="4509"/>
        <end position="4536"/>
    </location>
</feature>